<dbReference type="OrthoDB" id="7777654at2759"/>
<dbReference type="InterPro" id="IPR050703">
    <property type="entry name" value="Flavin_MAO"/>
</dbReference>
<dbReference type="PANTHER" id="PTHR43563:SF1">
    <property type="entry name" value="AMINE OXIDASE [FLAVIN-CONTAINING] B"/>
    <property type="match status" value="1"/>
</dbReference>
<name>A0A401TBH8_CHIPU</name>
<dbReference type="EMBL" id="BEZZ01020994">
    <property type="protein sequence ID" value="GCC39972.1"/>
    <property type="molecule type" value="Genomic_DNA"/>
</dbReference>
<dbReference type="PANTHER" id="PTHR43563">
    <property type="entry name" value="AMINE OXIDASE"/>
    <property type="match status" value="1"/>
</dbReference>
<dbReference type="Gene3D" id="3.90.660.10">
    <property type="match status" value="1"/>
</dbReference>
<accession>A0A401TBH8</accession>
<dbReference type="Proteomes" id="UP000287033">
    <property type="component" value="Unassembled WGS sequence"/>
</dbReference>
<dbReference type="STRING" id="137246.A0A401TBH8"/>
<evidence type="ECO:0000313" key="2">
    <source>
        <dbReference type="Proteomes" id="UP000287033"/>
    </source>
</evidence>
<dbReference type="AlphaFoldDB" id="A0A401TBH8"/>
<organism evidence="1 2">
    <name type="scientific">Chiloscyllium punctatum</name>
    <name type="common">Brownbanded bambooshark</name>
    <name type="synonym">Hemiscyllium punctatum</name>
    <dbReference type="NCBI Taxonomy" id="137246"/>
    <lineage>
        <taxon>Eukaryota</taxon>
        <taxon>Metazoa</taxon>
        <taxon>Chordata</taxon>
        <taxon>Craniata</taxon>
        <taxon>Vertebrata</taxon>
        <taxon>Chondrichthyes</taxon>
        <taxon>Elasmobranchii</taxon>
        <taxon>Galeomorphii</taxon>
        <taxon>Galeoidea</taxon>
        <taxon>Orectolobiformes</taxon>
        <taxon>Hemiscylliidae</taxon>
        <taxon>Chiloscyllium</taxon>
    </lineage>
</organism>
<proteinExistence type="predicted"/>
<feature type="non-terminal residue" evidence="1">
    <location>
        <position position="114"/>
    </location>
</feature>
<keyword evidence="2" id="KW-1185">Reference proteome</keyword>
<comment type="caution">
    <text evidence="1">The sequence shown here is derived from an EMBL/GenBank/DDBJ whole genome shotgun (WGS) entry which is preliminary data.</text>
</comment>
<dbReference type="OMA" id="LMERITW"/>
<sequence length="114" mass="12636">QSPRFGSTDVGGAYVGPTQTHILRLARELGLETYPVDHTQSSLLELQGTVRPFMGVIPPVYNPIGLLDLSNTMATIDKMASKIPRECPWEYPGAQELDSITAKELMERITWTGY</sequence>
<dbReference type="GO" id="GO:0016491">
    <property type="term" value="F:oxidoreductase activity"/>
    <property type="evidence" value="ECO:0007669"/>
    <property type="project" value="UniProtKB-ARBA"/>
</dbReference>
<protein>
    <submittedName>
        <fullName evidence="1">Uncharacterized protein</fullName>
    </submittedName>
</protein>
<evidence type="ECO:0000313" key="1">
    <source>
        <dbReference type="EMBL" id="GCC39972.1"/>
    </source>
</evidence>
<gene>
    <name evidence="1" type="ORF">chiPu_0023446</name>
</gene>
<feature type="non-terminal residue" evidence="1">
    <location>
        <position position="1"/>
    </location>
</feature>
<reference evidence="1 2" key="1">
    <citation type="journal article" date="2018" name="Nat. Ecol. Evol.">
        <title>Shark genomes provide insights into elasmobranch evolution and the origin of vertebrates.</title>
        <authorList>
            <person name="Hara Y"/>
            <person name="Yamaguchi K"/>
            <person name="Onimaru K"/>
            <person name="Kadota M"/>
            <person name="Koyanagi M"/>
            <person name="Keeley SD"/>
            <person name="Tatsumi K"/>
            <person name="Tanaka K"/>
            <person name="Motone F"/>
            <person name="Kageyama Y"/>
            <person name="Nozu R"/>
            <person name="Adachi N"/>
            <person name="Nishimura O"/>
            <person name="Nakagawa R"/>
            <person name="Tanegashima C"/>
            <person name="Kiyatake I"/>
            <person name="Matsumoto R"/>
            <person name="Murakumo K"/>
            <person name="Nishida K"/>
            <person name="Terakita A"/>
            <person name="Kuratani S"/>
            <person name="Sato K"/>
            <person name="Hyodo S Kuraku.S."/>
        </authorList>
    </citation>
    <scope>NUCLEOTIDE SEQUENCE [LARGE SCALE GENOMIC DNA]</scope>
</reference>